<feature type="region of interest" description="Disordered" evidence="1">
    <location>
        <begin position="173"/>
        <end position="253"/>
    </location>
</feature>
<organism evidence="2 3">
    <name type="scientific">Triplophysa tibetana</name>
    <dbReference type="NCBI Taxonomy" id="1572043"/>
    <lineage>
        <taxon>Eukaryota</taxon>
        <taxon>Metazoa</taxon>
        <taxon>Chordata</taxon>
        <taxon>Craniata</taxon>
        <taxon>Vertebrata</taxon>
        <taxon>Euteleostomi</taxon>
        <taxon>Actinopterygii</taxon>
        <taxon>Neopterygii</taxon>
        <taxon>Teleostei</taxon>
        <taxon>Ostariophysi</taxon>
        <taxon>Cypriniformes</taxon>
        <taxon>Nemacheilidae</taxon>
        <taxon>Triplophysa</taxon>
    </lineage>
</organism>
<proteinExistence type="predicted"/>
<name>A0A5A9NJD6_9TELE</name>
<dbReference type="PANTHER" id="PTHR46984">
    <property type="entry name" value="LEUCINE-RICH REPEAT-CONTAINING PROTEIN 71"/>
    <property type="match status" value="1"/>
</dbReference>
<reference evidence="2 3" key="1">
    <citation type="journal article" date="2019" name="Mol. Ecol. Resour.">
        <title>Chromosome-level genome assembly of Triplophysa tibetana, a fish adapted to the harsh high-altitude environment of the Tibetan Plateau.</title>
        <authorList>
            <person name="Yang X."/>
            <person name="Liu H."/>
            <person name="Ma Z."/>
            <person name="Zou Y."/>
            <person name="Zou M."/>
            <person name="Mao Y."/>
            <person name="Li X."/>
            <person name="Wang H."/>
            <person name="Chen T."/>
            <person name="Wang W."/>
            <person name="Yang R."/>
        </authorList>
    </citation>
    <scope>NUCLEOTIDE SEQUENCE [LARGE SCALE GENOMIC DNA]</scope>
    <source>
        <strain evidence="2">TTIB1903HZAU</strain>
        <tissue evidence="2">Muscle</tissue>
    </source>
</reference>
<feature type="compositionally biased region" description="Polar residues" evidence="1">
    <location>
        <begin position="173"/>
        <end position="202"/>
    </location>
</feature>
<evidence type="ECO:0000313" key="3">
    <source>
        <dbReference type="Proteomes" id="UP000324632"/>
    </source>
</evidence>
<dbReference type="EMBL" id="SOYY01000016">
    <property type="protein sequence ID" value="KAA0710142.1"/>
    <property type="molecule type" value="Genomic_DNA"/>
</dbReference>
<keyword evidence="3" id="KW-1185">Reference proteome</keyword>
<evidence type="ECO:0000313" key="2">
    <source>
        <dbReference type="EMBL" id="KAA0710142.1"/>
    </source>
</evidence>
<protein>
    <submittedName>
        <fullName evidence="2">Leucine-rich repeat-containing protein 71</fullName>
    </submittedName>
</protein>
<dbReference type="PANTHER" id="PTHR46984:SF1">
    <property type="entry name" value="LEUCINE-RICH REPEAT-CONTAINING PROTEIN 71"/>
    <property type="match status" value="1"/>
</dbReference>
<gene>
    <name evidence="2" type="ORF">E1301_Tti016679</name>
</gene>
<evidence type="ECO:0000256" key="1">
    <source>
        <dbReference type="SAM" id="MobiDB-lite"/>
    </source>
</evidence>
<dbReference type="Gene3D" id="3.80.10.10">
    <property type="entry name" value="Ribonuclease Inhibitor"/>
    <property type="match status" value="1"/>
</dbReference>
<feature type="region of interest" description="Disordered" evidence="1">
    <location>
        <begin position="56"/>
        <end position="76"/>
    </location>
</feature>
<feature type="compositionally biased region" description="Basic and acidic residues" evidence="1">
    <location>
        <begin position="59"/>
        <end position="72"/>
    </location>
</feature>
<comment type="caution">
    <text evidence="2">The sequence shown here is derived from an EMBL/GenBank/DDBJ whole genome shotgun (WGS) entry which is preliminary data.</text>
</comment>
<dbReference type="InterPro" id="IPR053040">
    <property type="entry name" value="LRR-containing_protein_71"/>
</dbReference>
<sequence length="379" mass="42272">MKKRGDKSAKEKVDKVDSGIEEDPPKTADDYQCSGNLELDLQELCKLVGMREIPAVKTKQTEKEPPPDRGVMEESQTQTISESQKSMWSSKPCLQIELEDEDYHSTKEVKISGWMVDKQMLQYVAKRLDRLHVHFTEEHHLSVLKSQVLGPFALTHEEIVERRKLLMKGEESTLIQPSQVSLTDSTSEAPLSVHSSSSLDRTINNKSVKKKDNVKKEEKPTPGQATKKEEPKLAKKDSKVARGQTGKLSSKEKNLIVSESETFAQETVEVTEVVVPMLDSEIQHTGGKVIYPGNSCLVSLNLSGNKLTEQSLQLFLSSLTSQGDGGLQRLTLNRNRFSPECDTFLKIQELLSPKDSFNKNSSGQVEDEEQVEAQTTGGT</sequence>
<dbReference type="AlphaFoldDB" id="A0A5A9NJD6"/>
<feature type="compositionally biased region" description="Basic and acidic residues" evidence="1">
    <location>
        <begin position="1"/>
        <end position="29"/>
    </location>
</feature>
<feature type="compositionally biased region" description="Basic and acidic residues" evidence="1">
    <location>
        <begin position="210"/>
        <end position="240"/>
    </location>
</feature>
<dbReference type="InterPro" id="IPR032675">
    <property type="entry name" value="LRR_dom_sf"/>
</dbReference>
<dbReference type="Proteomes" id="UP000324632">
    <property type="component" value="Chromosome 16"/>
</dbReference>
<accession>A0A5A9NJD6</accession>
<feature type="region of interest" description="Disordered" evidence="1">
    <location>
        <begin position="1"/>
        <end position="33"/>
    </location>
</feature>
<feature type="region of interest" description="Disordered" evidence="1">
    <location>
        <begin position="354"/>
        <end position="379"/>
    </location>
</feature>
<dbReference type="SUPFAM" id="SSF52047">
    <property type="entry name" value="RNI-like"/>
    <property type="match status" value="1"/>
</dbReference>